<organism evidence="3 4">
    <name type="scientific">Penicillium bovifimosum</name>
    <dbReference type="NCBI Taxonomy" id="126998"/>
    <lineage>
        <taxon>Eukaryota</taxon>
        <taxon>Fungi</taxon>
        <taxon>Dikarya</taxon>
        <taxon>Ascomycota</taxon>
        <taxon>Pezizomycotina</taxon>
        <taxon>Eurotiomycetes</taxon>
        <taxon>Eurotiomycetidae</taxon>
        <taxon>Eurotiales</taxon>
        <taxon>Aspergillaceae</taxon>
        <taxon>Penicillium</taxon>
    </lineage>
</organism>
<comment type="caution">
    <text evidence="3">The sequence shown here is derived from an EMBL/GenBank/DDBJ whole genome shotgun (WGS) entry which is preliminary data.</text>
</comment>
<dbReference type="EMBL" id="JAPQKL010000008">
    <property type="protein sequence ID" value="KAJ5120504.1"/>
    <property type="molecule type" value="Genomic_DNA"/>
</dbReference>
<evidence type="ECO:0000256" key="2">
    <source>
        <dbReference type="SAM" id="SignalP"/>
    </source>
</evidence>
<feature type="signal peptide" evidence="2">
    <location>
        <begin position="1"/>
        <end position="17"/>
    </location>
</feature>
<dbReference type="AlphaFoldDB" id="A0A9W9KUS2"/>
<evidence type="ECO:0000313" key="3">
    <source>
        <dbReference type="EMBL" id="KAJ5120504.1"/>
    </source>
</evidence>
<keyword evidence="2" id="KW-0732">Signal</keyword>
<protein>
    <submittedName>
        <fullName evidence="3">Uncharacterized protein</fullName>
    </submittedName>
</protein>
<dbReference type="GeneID" id="81409806"/>
<feature type="region of interest" description="Disordered" evidence="1">
    <location>
        <begin position="157"/>
        <end position="184"/>
    </location>
</feature>
<dbReference type="Proteomes" id="UP001149079">
    <property type="component" value="Unassembled WGS sequence"/>
</dbReference>
<keyword evidence="4" id="KW-1185">Reference proteome</keyword>
<reference evidence="3" key="1">
    <citation type="submission" date="2022-11" db="EMBL/GenBank/DDBJ databases">
        <authorList>
            <person name="Petersen C."/>
        </authorList>
    </citation>
    <scope>NUCLEOTIDE SEQUENCE</scope>
    <source>
        <strain evidence="3">IBT 22155</strain>
    </source>
</reference>
<dbReference type="RefSeq" id="XP_056517008.1">
    <property type="nucleotide sequence ID" value="XM_056670635.1"/>
</dbReference>
<dbReference type="PANTHER" id="PTHR40640">
    <property type="entry name" value="ANCHORED GLYCOPROTEIN, PUTATIVE (AFU_ORTHOLOGUE AFUA_8G04860)-RELATED"/>
    <property type="match status" value="1"/>
</dbReference>
<dbReference type="OrthoDB" id="4991875at2759"/>
<proteinExistence type="predicted"/>
<reference evidence="3" key="2">
    <citation type="journal article" date="2023" name="IMA Fungus">
        <title>Comparative genomic study of the Penicillium genus elucidates a diverse pangenome and 15 lateral gene transfer events.</title>
        <authorList>
            <person name="Petersen C."/>
            <person name="Sorensen T."/>
            <person name="Nielsen M.R."/>
            <person name="Sondergaard T.E."/>
            <person name="Sorensen J.L."/>
            <person name="Fitzpatrick D.A."/>
            <person name="Frisvad J.C."/>
            <person name="Nielsen K.L."/>
        </authorList>
    </citation>
    <scope>NUCLEOTIDE SEQUENCE</scope>
    <source>
        <strain evidence="3">IBT 22155</strain>
    </source>
</reference>
<feature type="chain" id="PRO_5040950299" evidence="2">
    <location>
        <begin position="18"/>
        <end position="214"/>
    </location>
</feature>
<evidence type="ECO:0000256" key="1">
    <source>
        <dbReference type="SAM" id="MobiDB-lite"/>
    </source>
</evidence>
<accession>A0A9W9KUS2</accession>
<dbReference type="PANTHER" id="PTHR40640:SF1">
    <property type="entry name" value="ANCHORED GLYCOPROTEIN, PUTATIVE (AFU_ORTHOLOGUE AFUA_8G04860)-RELATED"/>
    <property type="match status" value="1"/>
</dbReference>
<evidence type="ECO:0000313" key="4">
    <source>
        <dbReference type="Proteomes" id="UP001149079"/>
    </source>
</evidence>
<gene>
    <name evidence="3" type="ORF">N7515_009892</name>
</gene>
<sequence length="214" mass="21060">MRVQSLLLAGATAATAAQTVTLFLPGFDSQDIHAKVLGSSGSMTTYLLGCPAGTDSNDCGIPKFGVTAIQGVSTATIAYAFGRRTVEEKCSYDSTMAVCEASMDEEGLTTSFSTSVPLTEFPGRVLMPVTITGTQTGAAAAATTGASVSATTAASTGTLATTASTSGTTATGTETNSAAATSTTETGNAAMPMITGNARWAAGGVAAAIALAAL</sequence>
<name>A0A9W9KUS2_9EURO</name>